<dbReference type="CDD" id="cd19941">
    <property type="entry name" value="TIL"/>
    <property type="match status" value="1"/>
</dbReference>
<dbReference type="Proteomes" id="UP001209878">
    <property type="component" value="Unassembled WGS sequence"/>
</dbReference>
<comment type="caution">
    <text evidence="3">The sequence shown here is derived from an EMBL/GenBank/DDBJ whole genome shotgun (WGS) entry which is preliminary data.</text>
</comment>
<protein>
    <recommendedName>
        <fullName evidence="2">TIL domain-containing protein</fullName>
    </recommendedName>
</protein>
<proteinExistence type="predicted"/>
<organism evidence="3 4">
    <name type="scientific">Ridgeia piscesae</name>
    <name type="common">Tubeworm</name>
    <dbReference type="NCBI Taxonomy" id="27915"/>
    <lineage>
        <taxon>Eukaryota</taxon>
        <taxon>Metazoa</taxon>
        <taxon>Spiralia</taxon>
        <taxon>Lophotrochozoa</taxon>
        <taxon>Annelida</taxon>
        <taxon>Polychaeta</taxon>
        <taxon>Sedentaria</taxon>
        <taxon>Canalipalpata</taxon>
        <taxon>Sabellida</taxon>
        <taxon>Siboglinidae</taxon>
        <taxon>Ridgeia</taxon>
    </lineage>
</organism>
<dbReference type="InterPro" id="IPR036084">
    <property type="entry name" value="Ser_inhib-like_sf"/>
</dbReference>
<evidence type="ECO:0000259" key="2">
    <source>
        <dbReference type="Pfam" id="PF01826"/>
    </source>
</evidence>
<sequence length="128" mass="13471">MMRNLVCLTLLFVAVSIATSEGSGCVDTQYESPCAGSCTFTCADAERQCVQQCIPGCKCPRRTPVLHNGKCIAKSDCDAQAAERCGTTTADVVHRRVRSRGRSVPRAACLDVSVRPASLSGISASDSA</sequence>
<keyword evidence="1" id="KW-0732">Signal</keyword>
<keyword evidence="4" id="KW-1185">Reference proteome</keyword>
<feature type="chain" id="PRO_5042092483" description="TIL domain-containing protein" evidence="1">
    <location>
        <begin position="23"/>
        <end position="128"/>
    </location>
</feature>
<feature type="signal peptide" evidence="1">
    <location>
        <begin position="1"/>
        <end position="22"/>
    </location>
</feature>
<evidence type="ECO:0000313" key="4">
    <source>
        <dbReference type="Proteomes" id="UP001209878"/>
    </source>
</evidence>
<feature type="domain" description="TIL" evidence="2">
    <location>
        <begin position="25"/>
        <end position="77"/>
    </location>
</feature>
<dbReference type="Gene3D" id="2.10.25.10">
    <property type="entry name" value="Laminin"/>
    <property type="match status" value="1"/>
</dbReference>
<dbReference type="InterPro" id="IPR002919">
    <property type="entry name" value="TIL_dom"/>
</dbReference>
<dbReference type="Pfam" id="PF01826">
    <property type="entry name" value="TIL"/>
    <property type="match status" value="1"/>
</dbReference>
<dbReference type="SUPFAM" id="SSF57567">
    <property type="entry name" value="Serine protease inhibitors"/>
    <property type="match status" value="1"/>
</dbReference>
<evidence type="ECO:0000313" key="3">
    <source>
        <dbReference type="EMBL" id="KAK2179821.1"/>
    </source>
</evidence>
<name>A0AAD9KYN9_RIDPI</name>
<gene>
    <name evidence="3" type="ORF">NP493_470g01017</name>
</gene>
<accession>A0AAD9KYN9</accession>
<reference evidence="3" key="1">
    <citation type="journal article" date="2023" name="Mol. Biol. Evol.">
        <title>Third-Generation Sequencing Reveals the Adaptive Role of the Epigenome in Three Deep-Sea Polychaetes.</title>
        <authorList>
            <person name="Perez M."/>
            <person name="Aroh O."/>
            <person name="Sun Y."/>
            <person name="Lan Y."/>
            <person name="Juniper S.K."/>
            <person name="Young C.R."/>
            <person name="Angers B."/>
            <person name="Qian P.Y."/>
        </authorList>
    </citation>
    <scope>NUCLEOTIDE SEQUENCE</scope>
    <source>
        <strain evidence="3">R07B-5</strain>
    </source>
</reference>
<dbReference type="AlphaFoldDB" id="A0AAD9KYN9"/>
<dbReference type="EMBL" id="JAODUO010000470">
    <property type="protein sequence ID" value="KAK2179821.1"/>
    <property type="molecule type" value="Genomic_DNA"/>
</dbReference>
<evidence type="ECO:0000256" key="1">
    <source>
        <dbReference type="SAM" id="SignalP"/>
    </source>
</evidence>